<feature type="domain" description="YtkA-like" evidence="2">
    <location>
        <begin position="31"/>
        <end position="114"/>
    </location>
</feature>
<evidence type="ECO:0000313" key="4">
    <source>
        <dbReference type="Proteomes" id="UP000809829"/>
    </source>
</evidence>
<name>A0ABS2QWP3_9BACI</name>
<keyword evidence="1" id="KW-0732">Signal</keyword>
<feature type="domain" description="YtkA-like" evidence="2">
    <location>
        <begin position="153"/>
        <end position="231"/>
    </location>
</feature>
<feature type="signal peptide" evidence="1">
    <location>
        <begin position="1"/>
        <end position="19"/>
    </location>
</feature>
<gene>
    <name evidence="3" type="ORF">JOC83_002681</name>
</gene>
<protein>
    <recommendedName>
        <fullName evidence="2">YtkA-like domain-containing protein</fullName>
    </recommendedName>
</protein>
<dbReference type="PROSITE" id="PS51257">
    <property type="entry name" value="PROKAR_LIPOPROTEIN"/>
    <property type="match status" value="1"/>
</dbReference>
<dbReference type="Proteomes" id="UP000809829">
    <property type="component" value="Unassembled WGS sequence"/>
</dbReference>
<comment type="caution">
    <text evidence="3">The sequence shown here is derived from an EMBL/GenBank/DDBJ whole genome shotgun (WGS) entry which is preliminary data.</text>
</comment>
<evidence type="ECO:0000259" key="2">
    <source>
        <dbReference type="Pfam" id="PF13115"/>
    </source>
</evidence>
<evidence type="ECO:0000313" key="3">
    <source>
        <dbReference type="EMBL" id="MBM7703832.1"/>
    </source>
</evidence>
<dbReference type="EMBL" id="JAFBFC010000004">
    <property type="protein sequence ID" value="MBM7703832.1"/>
    <property type="molecule type" value="Genomic_DNA"/>
</dbReference>
<evidence type="ECO:0000256" key="1">
    <source>
        <dbReference type="SAM" id="SignalP"/>
    </source>
</evidence>
<dbReference type="Pfam" id="PF13115">
    <property type="entry name" value="YtkA"/>
    <property type="match status" value="2"/>
</dbReference>
<accession>A0ABS2QWP3</accession>
<dbReference type="InterPro" id="IPR032693">
    <property type="entry name" value="YtkA-like_dom"/>
</dbReference>
<reference evidence="3 4" key="1">
    <citation type="submission" date="2021-01" db="EMBL/GenBank/DDBJ databases">
        <title>Genomic Encyclopedia of Type Strains, Phase IV (KMG-IV): sequencing the most valuable type-strain genomes for metagenomic binning, comparative biology and taxonomic classification.</title>
        <authorList>
            <person name="Goeker M."/>
        </authorList>
    </citation>
    <scope>NUCLEOTIDE SEQUENCE [LARGE SCALE GENOMIC DNA]</scope>
    <source>
        <strain evidence="3 4">DSM 104297</strain>
    </source>
</reference>
<feature type="chain" id="PRO_5045166585" description="YtkA-like domain-containing protein" evidence="1">
    <location>
        <begin position="20"/>
        <end position="249"/>
    </location>
</feature>
<dbReference type="RefSeq" id="WP_205187799.1">
    <property type="nucleotide sequence ID" value="NZ_JAFBFC010000004.1"/>
</dbReference>
<sequence length="249" mass="27803">MKKAVFLLALSLTFLGACGQGNSTNDPVAEEEPKMLEVDLTGPEKVNLDEEVTFKATVTHGDEKVDDADDVQFEVWESEKKEESEMIDAKHEGEGVYSITKAFSEEGMYTIQSHVTARKSHNMPKMNVVVGNVKAVEHSPVDEQHAQESDHHQGAAISLNPTSAIKEEETTLSVTVEVNEQPLKQADVRFEIWKEGATKHDWVNTTEQEDTPTYDAPYIFTEAGTYHVQVHVENDQGLHEHTTINIDVK</sequence>
<proteinExistence type="predicted"/>
<keyword evidence="4" id="KW-1185">Reference proteome</keyword>
<organism evidence="3 4">
    <name type="scientific">Priestia iocasae</name>
    <dbReference type="NCBI Taxonomy" id="2291674"/>
    <lineage>
        <taxon>Bacteria</taxon>
        <taxon>Bacillati</taxon>
        <taxon>Bacillota</taxon>
        <taxon>Bacilli</taxon>
        <taxon>Bacillales</taxon>
        <taxon>Bacillaceae</taxon>
        <taxon>Priestia</taxon>
    </lineage>
</organism>